<dbReference type="PANTHER" id="PTHR32463">
    <property type="entry name" value="L-FUCOSE KINASE"/>
    <property type="match status" value="1"/>
</dbReference>
<evidence type="ECO:0000256" key="2">
    <source>
        <dbReference type="ARBA" id="ARBA00022777"/>
    </source>
</evidence>
<evidence type="ECO:0000313" key="4">
    <source>
        <dbReference type="Proteomes" id="UP000288216"/>
    </source>
</evidence>
<dbReference type="OrthoDB" id="8938311at2759"/>
<dbReference type="PANTHER" id="PTHR32463:SF0">
    <property type="entry name" value="L-FUCOSE KINASE"/>
    <property type="match status" value="1"/>
</dbReference>
<protein>
    <submittedName>
        <fullName evidence="3">Uncharacterized protein</fullName>
    </submittedName>
</protein>
<dbReference type="AlphaFoldDB" id="A0A401NVH3"/>
<keyword evidence="2" id="KW-0418">Kinase</keyword>
<proteinExistence type="predicted"/>
<dbReference type="GO" id="GO:0050201">
    <property type="term" value="F:fucokinase activity"/>
    <property type="evidence" value="ECO:0007669"/>
    <property type="project" value="TreeGrafter"/>
</dbReference>
<dbReference type="OMA" id="IGHERRE"/>
<gene>
    <name evidence="3" type="ORF">scyTo_0011810</name>
</gene>
<accession>A0A401NVH3</accession>
<keyword evidence="4" id="KW-1185">Reference proteome</keyword>
<comment type="caution">
    <text evidence="3">The sequence shown here is derived from an EMBL/GenBank/DDBJ whole genome shotgun (WGS) entry which is preliminary data.</text>
</comment>
<reference evidence="3 4" key="1">
    <citation type="journal article" date="2018" name="Nat. Ecol. Evol.">
        <title>Shark genomes provide insights into elasmobranch evolution and the origin of vertebrates.</title>
        <authorList>
            <person name="Hara Y"/>
            <person name="Yamaguchi K"/>
            <person name="Onimaru K"/>
            <person name="Kadota M"/>
            <person name="Koyanagi M"/>
            <person name="Keeley SD"/>
            <person name="Tatsumi K"/>
            <person name="Tanaka K"/>
            <person name="Motone F"/>
            <person name="Kageyama Y"/>
            <person name="Nozu R"/>
            <person name="Adachi N"/>
            <person name="Nishimura O"/>
            <person name="Nakagawa R"/>
            <person name="Tanegashima C"/>
            <person name="Kiyatake I"/>
            <person name="Matsumoto R"/>
            <person name="Murakumo K"/>
            <person name="Nishida K"/>
            <person name="Terakita A"/>
            <person name="Kuratani S"/>
            <person name="Sato K"/>
            <person name="Hyodo S Kuraku.S."/>
        </authorList>
    </citation>
    <scope>NUCLEOTIDE SEQUENCE [LARGE SCALE GENOMIC DNA]</scope>
</reference>
<dbReference type="GO" id="GO:0042352">
    <property type="term" value="P:GDP-L-fucose salvage"/>
    <property type="evidence" value="ECO:0007669"/>
    <property type="project" value="TreeGrafter"/>
</dbReference>
<dbReference type="InterPro" id="IPR052203">
    <property type="entry name" value="GHMP_Kinase-Related"/>
</dbReference>
<sequence length="100" mass="10775">MSKGVVEKEIGHERRELEIRQHKGSIAPGVVLLTVEDPEIRVGSGGATLNALLVAAEHLSAKAGYTVVTSDVLQTARILILHMACSSLYIAILFKCLQTH</sequence>
<dbReference type="Proteomes" id="UP000288216">
    <property type="component" value="Unassembled WGS sequence"/>
</dbReference>
<name>A0A401NVH3_SCYTO</name>
<evidence type="ECO:0000256" key="1">
    <source>
        <dbReference type="ARBA" id="ARBA00022679"/>
    </source>
</evidence>
<organism evidence="3 4">
    <name type="scientific">Scyliorhinus torazame</name>
    <name type="common">Cloudy catshark</name>
    <name type="synonym">Catulus torazame</name>
    <dbReference type="NCBI Taxonomy" id="75743"/>
    <lineage>
        <taxon>Eukaryota</taxon>
        <taxon>Metazoa</taxon>
        <taxon>Chordata</taxon>
        <taxon>Craniata</taxon>
        <taxon>Vertebrata</taxon>
        <taxon>Chondrichthyes</taxon>
        <taxon>Elasmobranchii</taxon>
        <taxon>Galeomorphii</taxon>
        <taxon>Galeoidea</taxon>
        <taxon>Carcharhiniformes</taxon>
        <taxon>Scyliorhinidae</taxon>
        <taxon>Scyliorhinus</taxon>
    </lineage>
</organism>
<dbReference type="STRING" id="75743.A0A401NVH3"/>
<evidence type="ECO:0000313" key="3">
    <source>
        <dbReference type="EMBL" id="GCB64857.1"/>
    </source>
</evidence>
<keyword evidence="1" id="KW-0808">Transferase</keyword>
<dbReference type="EMBL" id="BFAA01005502">
    <property type="protein sequence ID" value="GCB64857.1"/>
    <property type="molecule type" value="Genomic_DNA"/>
</dbReference>